<dbReference type="EMBL" id="FPHQ01000191">
    <property type="protein sequence ID" value="SFV77428.1"/>
    <property type="molecule type" value="Genomic_DNA"/>
</dbReference>
<accession>A0A1W1DA01</accession>
<sequence length="232" mass="25700">MGYEYYTDETFVGKLTLIESHLYVRLFGEDWLLDTGAPSSFGAIDSIVINNQTFELLDDYLGLDAEQLSELTKNKVFGLIGVDILNQFYVVMDLANEKIVFSNKTVAMDGNTLGMNDFMGIPIIKVGIDGADKSMFFDTGAQISYWNDEGLKSYQPIDVMNDFYPGFGEFQTNVYIANMALGNEEFSIRCGVLPSMLALSLSMGGTEGIIGNELLKDRVVGYFPKKGQLVIS</sequence>
<proteinExistence type="predicted"/>
<name>A0A1W1DA01_9ZZZZ</name>
<evidence type="ECO:0000313" key="1">
    <source>
        <dbReference type="EMBL" id="SFV77428.1"/>
    </source>
</evidence>
<reference evidence="1" key="1">
    <citation type="submission" date="2016-10" db="EMBL/GenBank/DDBJ databases">
        <authorList>
            <person name="de Groot N.N."/>
        </authorList>
    </citation>
    <scope>NUCLEOTIDE SEQUENCE</scope>
</reference>
<protein>
    <recommendedName>
        <fullName evidence="2">Peptidase A2 domain-containing protein</fullName>
    </recommendedName>
</protein>
<evidence type="ECO:0008006" key="2">
    <source>
        <dbReference type="Google" id="ProtNLM"/>
    </source>
</evidence>
<gene>
    <name evidence="1" type="ORF">MNB_SUP05-10-382</name>
</gene>
<organism evidence="1">
    <name type="scientific">hydrothermal vent metagenome</name>
    <dbReference type="NCBI Taxonomy" id="652676"/>
    <lineage>
        <taxon>unclassified sequences</taxon>
        <taxon>metagenomes</taxon>
        <taxon>ecological metagenomes</taxon>
    </lineage>
</organism>
<dbReference type="AlphaFoldDB" id="A0A1W1DA01"/>